<feature type="transmembrane region" description="Helical" evidence="6">
    <location>
        <begin position="41"/>
        <end position="62"/>
    </location>
</feature>
<evidence type="ECO:0000256" key="2">
    <source>
        <dbReference type="ARBA" id="ARBA00022475"/>
    </source>
</evidence>
<keyword evidence="4 6" id="KW-1133">Transmembrane helix</keyword>
<proteinExistence type="predicted"/>
<protein>
    <submittedName>
        <fullName evidence="7">LysE family translocator</fullName>
    </submittedName>
</protein>
<sequence length="211" mass="21978">MVISVATAVSFLVVVVLLGAMSPGPDFVVVTRNSLSGGRKAGVACGLGIACGVFVWVVAIALGVAGLLAASAVVFTVVKLAGAAYLVYLGVRAWISVRRGGYHDLQATELTGVSLPVAFRQGLLCNLLNPKVAVFFLALLPQFLPSTASTAQTLELAVIATFTSVVWWITLAMVVGSLRRFFSAGRVRRAMDGVMGTLLVLLGIRVATQVS</sequence>
<organism evidence="7 8">
    <name type="scientific">Fodinicola feengrottensis</name>
    <dbReference type="NCBI Taxonomy" id="435914"/>
    <lineage>
        <taxon>Bacteria</taxon>
        <taxon>Bacillati</taxon>
        <taxon>Actinomycetota</taxon>
        <taxon>Actinomycetes</taxon>
        <taxon>Mycobacteriales</taxon>
        <taxon>Fodinicola</taxon>
    </lineage>
</organism>
<dbReference type="Proteomes" id="UP001500618">
    <property type="component" value="Unassembled WGS sequence"/>
</dbReference>
<feature type="transmembrane region" description="Helical" evidence="6">
    <location>
        <begin position="156"/>
        <end position="178"/>
    </location>
</feature>
<dbReference type="EMBL" id="BAAANY010000020">
    <property type="protein sequence ID" value="GAA1696439.1"/>
    <property type="molecule type" value="Genomic_DNA"/>
</dbReference>
<evidence type="ECO:0000256" key="6">
    <source>
        <dbReference type="SAM" id="Phobius"/>
    </source>
</evidence>
<dbReference type="PIRSF" id="PIRSF006324">
    <property type="entry name" value="LeuE"/>
    <property type="match status" value="1"/>
</dbReference>
<keyword evidence="3 6" id="KW-0812">Transmembrane</keyword>
<comment type="caution">
    <text evidence="7">The sequence shown here is derived from an EMBL/GenBank/DDBJ whole genome shotgun (WGS) entry which is preliminary data.</text>
</comment>
<dbReference type="PANTHER" id="PTHR30086:SF20">
    <property type="entry name" value="ARGININE EXPORTER PROTEIN ARGO-RELATED"/>
    <property type="match status" value="1"/>
</dbReference>
<keyword evidence="5 6" id="KW-0472">Membrane</keyword>
<dbReference type="Pfam" id="PF01810">
    <property type="entry name" value="LysE"/>
    <property type="match status" value="1"/>
</dbReference>
<evidence type="ECO:0000256" key="5">
    <source>
        <dbReference type="ARBA" id="ARBA00023136"/>
    </source>
</evidence>
<name>A0ABP4U093_9ACTN</name>
<feature type="transmembrane region" description="Helical" evidence="6">
    <location>
        <begin position="68"/>
        <end position="91"/>
    </location>
</feature>
<evidence type="ECO:0000313" key="8">
    <source>
        <dbReference type="Proteomes" id="UP001500618"/>
    </source>
</evidence>
<reference evidence="8" key="1">
    <citation type="journal article" date="2019" name="Int. J. Syst. Evol. Microbiol.">
        <title>The Global Catalogue of Microorganisms (GCM) 10K type strain sequencing project: providing services to taxonomists for standard genome sequencing and annotation.</title>
        <authorList>
            <consortium name="The Broad Institute Genomics Platform"/>
            <consortium name="The Broad Institute Genome Sequencing Center for Infectious Disease"/>
            <person name="Wu L."/>
            <person name="Ma J."/>
        </authorList>
    </citation>
    <scope>NUCLEOTIDE SEQUENCE [LARGE SCALE GENOMIC DNA]</scope>
    <source>
        <strain evidence="8">JCM 14718</strain>
    </source>
</reference>
<evidence type="ECO:0000313" key="7">
    <source>
        <dbReference type="EMBL" id="GAA1696439.1"/>
    </source>
</evidence>
<evidence type="ECO:0000256" key="3">
    <source>
        <dbReference type="ARBA" id="ARBA00022692"/>
    </source>
</evidence>
<evidence type="ECO:0000256" key="1">
    <source>
        <dbReference type="ARBA" id="ARBA00004651"/>
    </source>
</evidence>
<feature type="transmembrane region" description="Helical" evidence="6">
    <location>
        <begin position="6"/>
        <end position="29"/>
    </location>
</feature>
<gene>
    <name evidence="7" type="ORF">GCM10009765_52110</name>
</gene>
<dbReference type="InterPro" id="IPR001123">
    <property type="entry name" value="LeuE-type"/>
</dbReference>
<evidence type="ECO:0000256" key="4">
    <source>
        <dbReference type="ARBA" id="ARBA00022989"/>
    </source>
</evidence>
<keyword evidence="8" id="KW-1185">Reference proteome</keyword>
<dbReference type="PANTHER" id="PTHR30086">
    <property type="entry name" value="ARGININE EXPORTER PROTEIN ARGO"/>
    <property type="match status" value="1"/>
</dbReference>
<keyword evidence="2" id="KW-1003">Cell membrane</keyword>
<comment type="subcellular location">
    <subcellularLocation>
        <location evidence="1">Cell membrane</location>
        <topology evidence="1">Multi-pass membrane protein</topology>
    </subcellularLocation>
</comment>
<accession>A0ABP4U093</accession>